<organism evidence="2 3">
    <name type="scientific">Camellia sinensis</name>
    <name type="common">Tea plant</name>
    <name type="synonym">Thea sinensis</name>
    <dbReference type="NCBI Taxonomy" id="4442"/>
    <lineage>
        <taxon>Eukaryota</taxon>
        <taxon>Viridiplantae</taxon>
        <taxon>Streptophyta</taxon>
        <taxon>Embryophyta</taxon>
        <taxon>Tracheophyta</taxon>
        <taxon>Spermatophyta</taxon>
        <taxon>Magnoliopsida</taxon>
        <taxon>eudicotyledons</taxon>
        <taxon>Gunneridae</taxon>
        <taxon>Pentapetalae</taxon>
        <taxon>asterids</taxon>
        <taxon>Ericales</taxon>
        <taxon>Theaceae</taxon>
        <taxon>Camellia</taxon>
    </lineage>
</organism>
<protein>
    <recommendedName>
        <fullName evidence="1">Receptor ligand binding region domain-containing protein</fullName>
    </recommendedName>
</protein>
<name>A0A7J7HRF0_CAMSI</name>
<evidence type="ECO:0000259" key="1">
    <source>
        <dbReference type="Pfam" id="PF01094"/>
    </source>
</evidence>
<sequence>MGLGERAHVPLISFSATSPYVLSRTRHFVQIALSDDPQVGTITAIVESFLWSSGTTHHHFRPHRSPLIFHHRSPSIFHRRTPPPPLLASQLLALHCFDIEGFDLCEINEPMIEGTCNFLGNYFTIHSPTPSNG</sequence>
<dbReference type="InterPro" id="IPR001828">
    <property type="entry name" value="ANF_lig-bd_rcpt"/>
</dbReference>
<dbReference type="Proteomes" id="UP000593564">
    <property type="component" value="Unassembled WGS sequence"/>
</dbReference>
<evidence type="ECO:0000313" key="2">
    <source>
        <dbReference type="EMBL" id="KAF5954594.1"/>
    </source>
</evidence>
<keyword evidence="3" id="KW-1185">Reference proteome</keyword>
<evidence type="ECO:0000313" key="3">
    <source>
        <dbReference type="Proteomes" id="UP000593564"/>
    </source>
</evidence>
<gene>
    <name evidence="2" type="ORF">HYC85_007450</name>
</gene>
<feature type="domain" description="Receptor ligand binding region" evidence="1">
    <location>
        <begin position="5"/>
        <end position="53"/>
    </location>
</feature>
<dbReference type="EMBL" id="JACBKZ010000003">
    <property type="protein sequence ID" value="KAF5954594.1"/>
    <property type="molecule type" value="Genomic_DNA"/>
</dbReference>
<accession>A0A7J7HRF0</accession>
<dbReference type="AlphaFoldDB" id="A0A7J7HRF0"/>
<reference evidence="3" key="1">
    <citation type="journal article" date="2020" name="Nat. Commun.">
        <title>Genome assembly of wild tea tree DASZ reveals pedigree and selection history of tea varieties.</title>
        <authorList>
            <person name="Zhang W."/>
            <person name="Zhang Y."/>
            <person name="Qiu H."/>
            <person name="Guo Y."/>
            <person name="Wan H."/>
            <person name="Zhang X."/>
            <person name="Scossa F."/>
            <person name="Alseekh S."/>
            <person name="Zhang Q."/>
            <person name="Wang P."/>
            <person name="Xu L."/>
            <person name="Schmidt M.H."/>
            <person name="Jia X."/>
            <person name="Li D."/>
            <person name="Zhu A."/>
            <person name="Guo F."/>
            <person name="Chen W."/>
            <person name="Ni D."/>
            <person name="Usadel B."/>
            <person name="Fernie A.R."/>
            <person name="Wen W."/>
        </authorList>
    </citation>
    <scope>NUCLEOTIDE SEQUENCE [LARGE SCALE GENOMIC DNA]</scope>
    <source>
        <strain evidence="3">cv. G240</strain>
    </source>
</reference>
<dbReference type="Pfam" id="PF01094">
    <property type="entry name" value="ANF_receptor"/>
    <property type="match status" value="1"/>
</dbReference>
<proteinExistence type="predicted"/>
<reference evidence="2 3" key="2">
    <citation type="submission" date="2020-07" db="EMBL/GenBank/DDBJ databases">
        <title>Genome assembly of wild tea tree DASZ reveals pedigree and selection history of tea varieties.</title>
        <authorList>
            <person name="Zhang W."/>
        </authorList>
    </citation>
    <scope>NUCLEOTIDE SEQUENCE [LARGE SCALE GENOMIC DNA]</scope>
    <source>
        <strain evidence="3">cv. G240</strain>
        <tissue evidence="2">Leaf</tissue>
    </source>
</reference>
<comment type="caution">
    <text evidence="2">The sequence shown here is derived from an EMBL/GenBank/DDBJ whole genome shotgun (WGS) entry which is preliminary data.</text>
</comment>